<keyword evidence="2" id="KW-1185">Reference proteome</keyword>
<dbReference type="GO" id="GO:0003677">
    <property type="term" value="F:DNA binding"/>
    <property type="evidence" value="ECO:0007669"/>
    <property type="project" value="InterPro"/>
</dbReference>
<dbReference type="HOGENOM" id="CLU_158112_0_0_1"/>
<protein>
    <submittedName>
        <fullName evidence="1">Predicted protein</fullName>
    </submittedName>
</protein>
<dbReference type="OrthoDB" id="3163890at2759"/>
<dbReference type="GeneID" id="6070387"/>
<dbReference type="RefSeq" id="XP_001875090.1">
    <property type="nucleotide sequence ID" value="XM_001875055.1"/>
</dbReference>
<evidence type="ECO:0000313" key="2">
    <source>
        <dbReference type="Proteomes" id="UP000001194"/>
    </source>
</evidence>
<name>B0CTP7_LACBS</name>
<dbReference type="InterPro" id="IPR013762">
    <property type="entry name" value="Integrase-like_cat_sf"/>
</dbReference>
<dbReference type="GO" id="GO:0006310">
    <property type="term" value="P:DNA recombination"/>
    <property type="evidence" value="ECO:0007669"/>
    <property type="project" value="InterPro"/>
</dbReference>
<organism evidence="2">
    <name type="scientific">Laccaria bicolor (strain S238N-H82 / ATCC MYA-4686)</name>
    <name type="common">Bicoloured deceiver</name>
    <name type="synonym">Laccaria laccata var. bicolor</name>
    <dbReference type="NCBI Taxonomy" id="486041"/>
    <lineage>
        <taxon>Eukaryota</taxon>
        <taxon>Fungi</taxon>
        <taxon>Dikarya</taxon>
        <taxon>Basidiomycota</taxon>
        <taxon>Agaricomycotina</taxon>
        <taxon>Agaricomycetes</taxon>
        <taxon>Agaricomycetidae</taxon>
        <taxon>Agaricales</taxon>
        <taxon>Agaricineae</taxon>
        <taxon>Hydnangiaceae</taxon>
        <taxon>Laccaria</taxon>
    </lineage>
</organism>
<sequence length="74" mass="8234">MLDEADAHLCPVRALADWINTTAIAKGYIFHKIGSGERPVTKDSPMTSEQFLELFRNNLLDIGIDPSPYGTHSF</sequence>
<dbReference type="Gene3D" id="1.10.443.10">
    <property type="entry name" value="Intergrase catalytic core"/>
    <property type="match status" value="1"/>
</dbReference>
<dbReference type="GO" id="GO:0015074">
    <property type="term" value="P:DNA integration"/>
    <property type="evidence" value="ECO:0007669"/>
    <property type="project" value="InterPro"/>
</dbReference>
<dbReference type="Proteomes" id="UP000001194">
    <property type="component" value="Unassembled WGS sequence"/>
</dbReference>
<evidence type="ECO:0000313" key="1">
    <source>
        <dbReference type="EMBL" id="EDR14531.1"/>
    </source>
</evidence>
<proteinExistence type="predicted"/>
<dbReference type="InParanoid" id="B0CTP7"/>
<dbReference type="EMBL" id="DS547092">
    <property type="protein sequence ID" value="EDR14531.1"/>
    <property type="molecule type" value="Genomic_DNA"/>
</dbReference>
<accession>B0CTP7</accession>
<reference evidence="1 2" key="1">
    <citation type="journal article" date="2008" name="Nature">
        <title>The genome of Laccaria bicolor provides insights into mycorrhizal symbiosis.</title>
        <authorList>
            <person name="Martin F."/>
            <person name="Aerts A."/>
            <person name="Ahren D."/>
            <person name="Brun A."/>
            <person name="Danchin E.G.J."/>
            <person name="Duchaussoy F."/>
            <person name="Gibon J."/>
            <person name="Kohler A."/>
            <person name="Lindquist E."/>
            <person name="Pereda V."/>
            <person name="Salamov A."/>
            <person name="Shapiro H.J."/>
            <person name="Wuyts J."/>
            <person name="Blaudez D."/>
            <person name="Buee M."/>
            <person name="Brokstein P."/>
            <person name="Canbaeck B."/>
            <person name="Cohen D."/>
            <person name="Courty P.E."/>
            <person name="Coutinho P.M."/>
            <person name="Delaruelle C."/>
            <person name="Detter J.C."/>
            <person name="Deveau A."/>
            <person name="DiFazio S."/>
            <person name="Duplessis S."/>
            <person name="Fraissinet-Tachet L."/>
            <person name="Lucic E."/>
            <person name="Frey-Klett P."/>
            <person name="Fourrey C."/>
            <person name="Feussner I."/>
            <person name="Gay G."/>
            <person name="Grimwood J."/>
            <person name="Hoegger P.J."/>
            <person name="Jain P."/>
            <person name="Kilaru S."/>
            <person name="Labbe J."/>
            <person name="Lin Y.C."/>
            <person name="Legue V."/>
            <person name="Le Tacon F."/>
            <person name="Marmeisse R."/>
            <person name="Melayah D."/>
            <person name="Montanini B."/>
            <person name="Muratet M."/>
            <person name="Nehls U."/>
            <person name="Niculita-Hirzel H."/>
            <person name="Oudot-Le Secq M.P."/>
            <person name="Peter M."/>
            <person name="Quesneville H."/>
            <person name="Rajashekar B."/>
            <person name="Reich M."/>
            <person name="Rouhier N."/>
            <person name="Schmutz J."/>
            <person name="Yin T."/>
            <person name="Chalot M."/>
            <person name="Henrissat B."/>
            <person name="Kuees U."/>
            <person name="Lucas S."/>
            <person name="Van de Peer Y."/>
            <person name="Podila G.K."/>
            <person name="Polle A."/>
            <person name="Pukkila P.J."/>
            <person name="Richardson P.M."/>
            <person name="Rouze P."/>
            <person name="Sanders I.R."/>
            <person name="Stajich J.E."/>
            <person name="Tunlid A."/>
            <person name="Tuskan G."/>
            <person name="Grigoriev I.V."/>
        </authorList>
    </citation>
    <scope>NUCLEOTIDE SEQUENCE [LARGE SCALE GENOMIC DNA]</scope>
    <source>
        <strain evidence="2">S238N-H82 / ATCC MYA-4686</strain>
    </source>
</reference>
<dbReference type="AlphaFoldDB" id="B0CTP7"/>
<gene>
    <name evidence="1" type="ORF">LACBIDRAFT_305214</name>
</gene>
<dbReference type="KEGG" id="lbc:LACBIDRAFT_305214"/>